<gene>
    <name evidence="5" type="primary">recQ_18</name>
    <name evidence="5" type="ORF">SDC9_105232</name>
</gene>
<comment type="caution">
    <text evidence="5">The sequence shown here is derived from an EMBL/GenBank/DDBJ whole genome shotgun (WGS) entry which is preliminary data.</text>
</comment>
<dbReference type="AlphaFoldDB" id="A0A645B1F7"/>
<evidence type="ECO:0000313" key="5">
    <source>
        <dbReference type="EMBL" id="MPM58401.1"/>
    </source>
</evidence>
<dbReference type="EC" id="5.6.2.4" evidence="2"/>
<dbReference type="InterPro" id="IPR036388">
    <property type="entry name" value="WH-like_DNA-bd_sf"/>
</dbReference>
<dbReference type="Pfam" id="PF00570">
    <property type="entry name" value="HRDC"/>
    <property type="match status" value="1"/>
</dbReference>
<feature type="domain" description="HRDC" evidence="4">
    <location>
        <begin position="137"/>
        <end position="217"/>
    </location>
</feature>
<proteinExistence type="predicted"/>
<dbReference type="GO" id="GO:0000166">
    <property type="term" value="F:nucleotide binding"/>
    <property type="evidence" value="ECO:0007669"/>
    <property type="project" value="InterPro"/>
</dbReference>
<dbReference type="InterPro" id="IPR010997">
    <property type="entry name" value="HRDC-like_sf"/>
</dbReference>
<keyword evidence="5" id="KW-0067">ATP-binding</keyword>
<evidence type="ECO:0000259" key="4">
    <source>
        <dbReference type="PROSITE" id="PS50967"/>
    </source>
</evidence>
<accession>A0A645B1F7</accession>
<dbReference type="GO" id="GO:0043138">
    <property type="term" value="F:3'-5' DNA helicase activity"/>
    <property type="evidence" value="ECO:0007669"/>
    <property type="project" value="UniProtKB-EC"/>
</dbReference>
<dbReference type="InterPro" id="IPR044876">
    <property type="entry name" value="HRDC_dom_sf"/>
</dbReference>
<evidence type="ECO:0000256" key="3">
    <source>
        <dbReference type="SAM" id="MobiDB-lite"/>
    </source>
</evidence>
<dbReference type="GO" id="GO:0003676">
    <property type="term" value="F:nucleic acid binding"/>
    <property type="evidence" value="ECO:0007669"/>
    <property type="project" value="InterPro"/>
</dbReference>
<dbReference type="InterPro" id="IPR002121">
    <property type="entry name" value="HRDC_dom"/>
</dbReference>
<dbReference type="Pfam" id="PF09382">
    <property type="entry name" value="RQC"/>
    <property type="match status" value="1"/>
</dbReference>
<organism evidence="5">
    <name type="scientific">bioreactor metagenome</name>
    <dbReference type="NCBI Taxonomy" id="1076179"/>
    <lineage>
        <taxon>unclassified sequences</taxon>
        <taxon>metagenomes</taxon>
        <taxon>ecological metagenomes</taxon>
    </lineage>
</organism>
<dbReference type="InterPro" id="IPR018982">
    <property type="entry name" value="RQC_domain"/>
</dbReference>
<dbReference type="SUPFAM" id="SSF47819">
    <property type="entry name" value="HRDC-like"/>
    <property type="match status" value="1"/>
</dbReference>
<comment type="catalytic activity">
    <reaction evidence="1">
        <text>Couples ATP hydrolysis with the unwinding of duplex DNA by translocating in the 3'-5' direction.</text>
        <dbReference type="EC" id="5.6.2.4"/>
    </reaction>
</comment>
<keyword evidence="5" id="KW-0547">Nucleotide-binding</keyword>
<keyword evidence="5" id="KW-0378">Hydrolase</keyword>
<name>A0A645B1F7_9ZZZZ</name>
<reference evidence="5" key="1">
    <citation type="submission" date="2019-08" db="EMBL/GenBank/DDBJ databases">
        <authorList>
            <person name="Kucharzyk K."/>
            <person name="Murdoch R.W."/>
            <person name="Higgins S."/>
            <person name="Loffler F."/>
        </authorList>
    </citation>
    <scope>NUCLEOTIDE SEQUENCE</scope>
</reference>
<feature type="region of interest" description="Disordered" evidence="3">
    <location>
        <begin position="98"/>
        <end position="131"/>
    </location>
</feature>
<evidence type="ECO:0000256" key="2">
    <source>
        <dbReference type="ARBA" id="ARBA00034808"/>
    </source>
</evidence>
<dbReference type="InterPro" id="IPR036390">
    <property type="entry name" value="WH_DNA-bd_sf"/>
</dbReference>
<protein>
    <recommendedName>
        <fullName evidence="2">DNA 3'-5' helicase</fullName>
        <ecNumber evidence="2">5.6.2.4</ecNumber>
    </recommendedName>
</protein>
<dbReference type="GO" id="GO:0016787">
    <property type="term" value="F:hydrolase activity"/>
    <property type="evidence" value="ECO:0007669"/>
    <property type="project" value="UniProtKB-KW"/>
</dbReference>
<evidence type="ECO:0000256" key="1">
    <source>
        <dbReference type="ARBA" id="ARBA00034617"/>
    </source>
</evidence>
<dbReference type="EMBL" id="VSSQ01016745">
    <property type="protein sequence ID" value="MPM58401.1"/>
    <property type="molecule type" value="Genomic_DNA"/>
</dbReference>
<dbReference type="PROSITE" id="PS50967">
    <property type="entry name" value="HRDC"/>
    <property type="match status" value="1"/>
</dbReference>
<dbReference type="SMART" id="SM00341">
    <property type="entry name" value="HRDC"/>
    <property type="match status" value="1"/>
</dbReference>
<dbReference type="GO" id="GO:0006260">
    <property type="term" value="P:DNA replication"/>
    <property type="evidence" value="ECO:0007669"/>
    <property type="project" value="InterPro"/>
</dbReference>
<dbReference type="SUPFAM" id="SSF46785">
    <property type="entry name" value="Winged helix' DNA-binding domain"/>
    <property type="match status" value="1"/>
</dbReference>
<keyword evidence="5" id="KW-0347">Helicase</keyword>
<dbReference type="Gene3D" id="1.10.150.80">
    <property type="entry name" value="HRDC domain"/>
    <property type="match status" value="1"/>
</dbReference>
<dbReference type="SMART" id="SM00956">
    <property type="entry name" value="RQC"/>
    <property type="match status" value="1"/>
</dbReference>
<dbReference type="Gene3D" id="1.10.10.10">
    <property type="entry name" value="Winged helix-like DNA-binding domain superfamily/Winged helix DNA-binding domain"/>
    <property type="match status" value="1"/>
</dbReference>
<dbReference type="GO" id="GO:0006281">
    <property type="term" value="P:DNA repair"/>
    <property type="evidence" value="ECO:0007669"/>
    <property type="project" value="InterPro"/>
</dbReference>
<sequence>MLECIGAFNGRFGRGKLSLLLTGARRAELLSLHVEHSVFFGALRRWRQNEVMEYLRALESDGLIAVTGGDYPCLRLTGAGESLLENAEPLTLALPQEVHAAPPSRRTPPEDQAGQRKMRRHPEPDQPMTAATADRRLLERAELLEELREYRSRRAREGRLIAYQVFTDDTLHRLALELPMTSEECAQIKGIGPAKLRRYMPEVLTIIRRYRDENLISGNRF</sequence>